<proteinExistence type="predicted"/>
<organism evidence="1 2">
    <name type="scientific">Canna indica</name>
    <name type="common">Indian-shot</name>
    <dbReference type="NCBI Taxonomy" id="4628"/>
    <lineage>
        <taxon>Eukaryota</taxon>
        <taxon>Viridiplantae</taxon>
        <taxon>Streptophyta</taxon>
        <taxon>Embryophyta</taxon>
        <taxon>Tracheophyta</taxon>
        <taxon>Spermatophyta</taxon>
        <taxon>Magnoliopsida</taxon>
        <taxon>Liliopsida</taxon>
        <taxon>Zingiberales</taxon>
        <taxon>Cannaceae</taxon>
        <taxon>Canna</taxon>
    </lineage>
</organism>
<evidence type="ECO:0000313" key="1">
    <source>
        <dbReference type="EMBL" id="WOK97983.1"/>
    </source>
</evidence>
<protein>
    <submittedName>
        <fullName evidence="1">Uncharacterized protein</fullName>
    </submittedName>
</protein>
<gene>
    <name evidence="1" type="ORF">Cni_G06691</name>
</gene>
<evidence type="ECO:0000313" key="2">
    <source>
        <dbReference type="Proteomes" id="UP001327560"/>
    </source>
</evidence>
<reference evidence="1 2" key="1">
    <citation type="submission" date="2023-10" db="EMBL/GenBank/DDBJ databases">
        <title>Chromosome-scale genome assembly provides insights into flower coloration mechanisms of Canna indica.</title>
        <authorList>
            <person name="Li C."/>
        </authorList>
    </citation>
    <scope>NUCLEOTIDE SEQUENCE [LARGE SCALE GENOMIC DNA]</scope>
    <source>
        <tissue evidence="1">Flower</tissue>
    </source>
</reference>
<dbReference type="AlphaFoldDB" id="A0AAQ3JXG4"/>
<dbReference type="EMBL" id="CP136891">
    <property type="protein sequence ID" value="WOK97983.1"/>
    <property type="molecule type" value="Genomic_DNA"/>
</dbReference>
<sequence length="232" mass="26520">MNTKNWDRAELALRNHPILCVHPCPSRRGCSSLDNTLDQEVGGLKEPKIHLLQLRFFTWTVSNFVLSLTVHAPKLRELKLKCVEPKALHFEVPSLYKLDLTIKKAGAVIKVDKFHNLRFLRIESLDLCSLAVVFAENTTIKQLEMEAYGSSHCLDIEEQHSVDLFSTFPNLVELLLGPRAWFILPESLRFSGIKIELTHTQTRFWVNSGELGVNSYKLGQTQTRSNSSEKQY</sequence>
<dbReference type="Proteomes" id="UP001327560">
    <property type="component" value="Chromosome 2"/>
</dbReference>
<accession>A0AAQ3JXG4</accession>
<keyword evidence="2" id="KW-1185">Reference proteome</keyword>
<name>A0AAQ3JXG4_9LILI</name>